<dbReference type="Gene3D" id="3.20.20.150">
    <property type="entry name" value="Divalent-metal-dependent TIM barrel enzymes"/>
    <property type="match status" value="1"/>
</dbReference>
<dbReference type="SMART" id="SM00518">
    <property type="entry name" value="AP2Ec"/>
    <property type="match status" value="1"/>
</dbReference>
<evidence type="ECO:0000256" key="3">
    <source>
        <dbReference type="ARBA" id="ARBA00022763"/>
    </source>
</evidence>
<evidence type="ECO:0000256" key="6">
    <source>
        <dbReference type="ARBA" id="ARBA00023204"/>
    </source>
</evidence>
<dbReference type="PROSITE" id="PS51432">
    <property type="entry name" value="AP_NUCLEASE_F2_4"/>
    <property type="match status" value="1"/>
</dbReference>
<sequence>MSGLKLGAHMSIAGGVSNALDAAADVNSNAVQVFMKSNRQWKGPQIKEEDVSRWNEQMPERGVAYAVSHASYLINLASPKDPLWEKSVAAFADELERAHAYGIRHVVLHPGAHTGSGEEAGLQRIADALNRIHAQLPECSGVITLLELMAGQGTTLGYTFAQLGRIIELVEDKERVGVCLDTCHALAAGYDFRTAEGYEAMMDELEETVGIDSVGCWHFNDSSNDHGSRKDRHEHIGEGFVGVEGFRHILNDLRWDGVPMLLETPKKEDGDGKDEQNLRALAALVTDVNRLPEGLRPTGT</sequence>
<gene>
    <name evidence="7" type="primary">nfo</name>
    <name evidence="9" type="ORF">F4Y42_01320</name>
</gene>
<keyword evidence="7" id="KW-0540">Nuclease</keyword>
<feature type="binding site" evidence="7">
    <location>
        <position position="233"/>
    </location>
    <ligand>
        <name>Zn(2+)</name>
        <dbReference type="ChEBI" id="CHEBI:29105"/>
        <label>3</label>
    </ligand>
</feature>
<evidence type="ECO:0000256" key="4">
    <source>
        <dbReference type="ARBA" id="ARBA00022801"/>
    </source>
</evidence>
<feature type="binding site" evidence="7">
    <location>
        <position position="69"/>
    </location>
    <ligand>
        <name>Zn(2+)</name>
        <dbReference type="ChEBI" id="CHEBI:29105"/>
        <label>1</label>
    </ligand>
</feature>
<dbReference type="EC" id="3.1.21.2" evidence="7"/>
<dbReference type="PANTHER" id="PTHR21445">
    <property type="entry name" value="ENDONUCLEASE IV ENDODEOXYRIBONUCLEASE IV"/>
    <property type="match status" value="1"/>
</dbReference>
<name>A0A6B0YRL0_9CHLR</name>
<feature type="binding site" evidence="7">
    <location>
        <position position="147"/>
    </location>
    <ligand>
        <name>Zn(2+)</name>
        <dbReference type="ChEBI" id="CHEBI:29105"/>
        <label>2</label>
    </ligand>
</feature>
<dbReference type="HAMAP" id="MF_00152">
    <property type="entry name" value="Nfo"/>
    <property type="match status" value="1"/>
</dbReference>
<dbReference type="CDD" id="cd00019">
    <property type="entry name" value="AP2Ec"/>
    <property type="match status" value="1"/>
</dbReference>
<evidence type="ECO:0000256" key="7">
    <source>
        <dbReference type="HAMAP-Rule" id="MF_00152"/>
    </source>
</evidence>
<dbReference type="PROSITE" id="PS00729">
    <property type="entry name" value="AP_NUCLEASE_F2_1"/>
    <property type="match status" value="1"/>
</dbReference>
<feature type="binding site" evidence="7">
    <location>
        <position position="109"/>
    </location>
    <ligand>
        <name>Zn(2+)</name>
        <dbReference type="ChEBI" id="CHEBI:29105"/>
        <label>1</label>
    </ligand>
</feature>
<dbReference type="GO" id="GO:0008833">
    <property type="term" value="F:deoxyribonuclease IV (phage-T4-induced) activity"/>
    <property type="evidence" value="ECO:0007669"/>
    <property type="project" value="UniProtKB-UniRule"/>
</dbReference>
<feature type="binding site" evidence="7">
    <location>
        <position position="263"/>
    </location>
    <ligand>
        <name>Zn(2+)</name>
        <dbReference type="ChEBI" id="CHEBI:29105"/>
        <label>2</label>
    </ligand>
</feature>
<comment type="catalytic activity">
    <reaction evidence="7">
        <text>Endonucleolytic cleavage to 5'-phosphooligonucleotide end-products.</text>
        <dbReference type="EC" id="3.1.21.2"/>
    </reaction>
</comment>
<dbReference type="InterPro" id="IPR018246">
    <property type="entry name" value="AP_endonuc_F2_Zn_BS"/>
</dbReference>
<dbReference type="PROSITE" id="PS00730">
    <property type="entry name" value="AP_NUCLEASE_F2_2"/>
    <property type="match status" value="1"/>
</dbReference>
<dbReference type="PANTHER" id="PTHR21445:SF0">
    <property type="entry name" value="APURINIC-APYRIMIDINIC ENDONUCLEASE"/>
    <property type="match status" value="1"/>
</dbReference>
<evidence type="ECO:0000256" key="1">
    <source>
        <dbReference type="ARBA" id="ARBA00005340"/>
    </source>
</evidence>
<dbReference type="SUPFAM" id="SSF51658">
    <property type="entry name" value="Xylose isomerase-like"/>
    <property type="match status" value="1"/>
</dbReference>
<dbReference type="GO" id="GO:0003906">
    <property type="term" value="F:DNA-(apurinic or apyrimidinic site) endonuclease activity"/>
    <property type="evidence" value="ECO:0007669"/>
    <property type="project" value="TreeGrafter"/>
</dbReference>
<keyword evidence="6 7" id="KW-0234">DNA repair</keyword>
<feature type="binding site" evidence="7">
    <location>
        <position position="218"/>
    </location>
    <ligand>
        <name>Zn(2+)</name>
        <dbReference type="ChEBI" id="CHEBI:29105"/>
        <label>2</label>
    </ligand>
</feature>
<keyword evidence="2 7" id="KW-0479">Metal-binding</keyword>
<dbReference type="GO" id="GO:0003677">
    <property type="term" value="F:DNA binding"/>
    <property type="evidence" value="ECO:0007669"/>
    <property type="project" value="InterPro"/>
</dbReference>
<dbReference type="GO" id="GO:0006284">
    <property type="term" value="P:base-excision repair"/>
    <property type="evidence" value="ECO:0007669"/>
    <property type="project" value="TreeGrafter"/>
</dbReference>
<reference evidence="9" key="1">
    <citation type="submission" date="2019-09" db="EMBL/GenBank/DDBJ databases">
        <title>Characterisation of the sponge microbiome using genome-centric metagenomics.</title>
        <authorList>
            <person name="Engelberts J.P."/>
            <person name="Robbins S.J."/>
            <person name="De Goeij J.M."/>
            <person name="Aranda M."/>
            <person name="Bell S.C."/>
            <person name="Webster N.S."/>
        </authorList>
    </citation>
    <scope>NUCLEOTIDE SEQUENCE</scope>
    <source>
        <strain evidence="9">SB0664_bin_27</strain>
    </source>
</reference>
<organism evidence="9">
    <name type="scientific">Caldilineaceae bacterium SB0664_bin_27</name>
    <dbReference type="NCBI Taxonomy" id="2605260"/>
    <lineage>
        <taxon>Bacteria</taxon>
        <taxon>Bacillati</taxon>
        <taxon>Chloroflexota</taxon>
        <taxon>Caldilineae</taxon>
        <taxon>Caldilineales</taxon>
        <taxon>Caldilineaceae</taxon>
    </lineage>
</organism>
<comment type="caution">
    <text evidence="9">The sequence shown here is derived from an EMBL/GenBank/DDBJ whole genome shotgun (WGS) entry which is preliminary data.</text>
</comment>
<accession>A0A6B0YRL0</accession>
<proteinExistence type="inferred from homology"/>
<evidence type="ECO:0000313" key="9">
    <source>
        <dbReference type="EMBL" id="MXY92068.1"/>
    </source>
</evidence>
<protein>
    <recommendedName>
        <fullName evidence="7">Probable endonuclease 4</fullName>
        <ecNumber evidence="7">3.1.21.2</ecNumber>
    </recommendedName>
    <alternativeName>
        <fullName evidence="7">Endodeoxyribonuclease IV</fullName>
    </alternativeName>
    <alternativeName>
        <fullName evidence="7">Endonuclease IV</fullName>
    </alternativeName>
</protein>
<dbReference type="EMBL" id="VXRG01000012">
    <property type="protein sequence ID" value="MXY92068.1"/>
    <property type="molecule type" value="Genomic_DNA"/>
</dbReference>
<keyword evidence="7" id="KW-0255">Endonuclease</keyword>
<feature type="binding site" evidence="7">
    <location>
        <position position="181"/>
    </location>
    <ligand>
        <name>Zn(2+)</name>
        <dbReference type="ChEBI" id="CHEBI:29105"/>
        <label>2</label>
    </ligand>
</feature>
<feature type="domain" description="Xylose isomerase-like TIM barrel" evidence="8">
    <location>
        <begin position="20"/>
        <end position="279"/>
    </location>
</feature>
<dbReference type="Pfam" id="PF01261">
    <property type="entry name" value="AP_endonuc_2"/>
    <property type="match status" value="1"/>
</dbReference>
<dbReference type="InterPro" id="IPR013022">
    <property type="entry name" value="Xyl_isomerase-like_TIM-brl"/>
</dbReference>
<dbReference type="PROSITE" id="PS00731">
    <property type="entry name" value="AP_NUCLEASE_F2_3"/>
    <property type="match status" value="1"/>
</dbReference>
<feature type="binding site" evidence="7">
    <location>
        <position position="184"/>
    </location>
    <ligand>
        <name>Zn(2+)</name>
        <dbReference type="ChEBI" id="CHEBI:29105"/>
        <label>3</label>
    </ligand>
</feature>
<evidence type="ECO:0000256" key="5">
    <source>
        <dbReference type="ARBA" id="ARBA00022833"/>
    </source>
</evidence>
<keyword evidence="4 7" id="KW-0378">Hydrolase</keyword>
<dbReference type="FunFam" id="3.20.20.150:FF:000001">
    <property type="entry name" value="Probable endonuclease 4"/>
    <property type="match status" value="1"/>
</dbReference>
<dbReference type="GO" id="GO:0008081">
    <property type="term" value="F:phosphoric diester hydrolase activity"/>
    <property type="evidence" value="ECO:0007669"/>
    <property type="project" value="TreeGrafter"/>
</dbReference>
<comment type="cofactor">
    <cofactor evidence="7">
        <name>Zn(2+)</name>
        <dbReference type="ChEBI" id="CHEBI:29105"/>
    </cofactor>
    <text evidence="7">Binds 3 Zn(2+) ions.</text>
</comment>
<feature type="binding site" evidence="7">
    <location>
        <position position="231"/>
    </location>
    <ligand>
        <name>Zn(2+)</name>
        <dbReference type="ChEBI" id="CHEBI:29105"/>
        <label>3</label>
    </ligand>
</feature>
<dbReference type="GO" id="GO:0008270">
    <property type="term" value="F:zinc ion binding"/>
    <property type="evidence" value="ECO:0007669"/>
    <property type="project" value="UniProtKB-UniRule"/>
</dbReference>
<dbReference type="AlphaFoldDB" id="A0A6B0YRL0"/>
<comment type="function">
    <text evidence="7">Endonuclease IV plays a role in DNA repair. It cleaves phosphodiester bonds at apurinic or apyrimidinic (AP) sites, generating a 3'-hydroxyl group and a 5'-terminal sugar phosphate.</text>
</comment>
<evidence type="ECO:0000259" key="8">
    <source>
        <dbReference type="Pfam" id="PF01261"/>
    </source>
</evidence>
<feature type="binding site" evidence="7">
    <location>
        <position position="147"/>
    </location>
    <ligand>
        <name>Zn(2+)</name>
        <dbReference type="ChEBI" id="CHEBI:29105"/>
        <label>1</label>
    </ligand>
</feature>
<comment type="similarity">
    <text evidence="1 7">Belongs to the AP endonuclease 2 family.</text>
</comment>
<keyword evidence="3 7" id="KW-0227">DNA damage</keyword>
<dbReference type="NCBIfam" id="TIGR00587">
    <property type="entry name" value="nfo"/>
    <property type="match status" value="1"/>
</dbReference>
<keyword evidence="5 7" id="KW-0862">Zinc</keyword>
<dbReference type="InterPro" id="IPR036237">
    <property type="entry name" value="Xyl_isomerase-like_sf"/>
</dbReference>
<evidence type="ECO:0000256" key="2">
    <source>
        <dbReference type="ARBA" id="ARBA00022723"/>
    </source>
</evidence>
<dbReference type="InterPro" id="IPR001719">
    <property type="entry name" value="AP_endonuc_2"/>
</dbReference>